<proteinExistence type="predicted"/>
<evidence type="ECO:0000313" key="3">
    <source>
        <dbReference type="EMBL" id="VGO15434.1"/>
    </source>
</evidence>
<evidence type="ECO:0008006" key="5">
    <source>
        <dbReference type="Google" id="ProtNLM"/>
    </source>
</evidence>
<dbReference type="NCBIfam" id="TIGR02595">
    <property type="entry name" value="PEP_CTERM"/>
    <property type="match status" value="1"/>
</dbReference>
<dbReference type="AlphaFoldDB" id="A0A6C2U7M7"/>
<reference evidence="3 4" key="1">
    <citation type="submission" date="2019-04" db="EMBL/GenBank/DDBJ databases">
        <authorList>
            <person name="Van Vliet M D."/>
        </authorList>
    </citation>
    <scope>NUCLEOTIDE SEQUENCE [LARGE SCALE GENOMIC DNA]</scope>
    <source>
        <strain evidence="3 4">F1</strain>
    </source>
</reference>
<gene>
    <name evidence="3" type="ORF">PDESU_04017</name>
</gene>
<feature type="chain" id="PRO_5025520705" description="PEP-CTERM protein-sorting domain-containing protein" evidence="2">
    <location>
        <begin position="19"/>
        <end position="257"/>
    </location>
</feature>
<sequence length="257" mass="27265">MKKLIIAAVLAGATLAQADVTTITLGDSWSSDGDTAPAVINQSSTGFTMDRTQPGTVIDGNNRVFQSDADLTGSNGKTLAKDETLVWSFDVKADTIVAAADRDFRFSLWDQDNDGLSVRVDWGSAGGTFLQYGWANAQPGTGYIGAYDVDVTSTDAPTLDLGQTSAPVHFEVSIKKNNTTSINDVIIKIDDQTYSNTFTGVNAFNNVDLVGFRMADAQASGFTVSNMSMQIIPEPATLGLIVAMGVGLVGVRRLFMV</sequence>
<keyword evidence="1" id="KW-0472">Membrane</keyword>
<organism evidence="3 4">
    <name type="scientific">Pontiella desulfatans</name>
    <dbReference type="NCBI Taxonomy" id="2750659"/>
    <lineage>
        <taxon>Bacteria</taxon>
        <taxon>Pseudomonadati</taxon>
        <taxon>Kiritimatiellota</taxon>
        <taxon>Kiritimatiellia</taxon>
        <taxon>Kiritimatiellales</taxon>
        <taxon>Pontiellaceae</taxon>
        <taxon>Pontiella</taxon>
    </lineage>
</organism>
<feature type="signal peptide" evidence="2">
    <location>
        <begin position="1"/>
        <end position="18"/>
    </location>
</feature>
<evidence type="ECO:0000256" key="1">
    <source>
        <dbReference type="SAM" id="Phobius"/>
    </source>
</evidence>
<keyword evidence="1" id="KW-0812">Transmembrane</keyword>
<dbReference type="Proteomes" id="UP000366872">
    <property type="component" value="Unassembled WGS sequence"/>
</dbReference>
<evidence type="ECO:0000313" key="4">
    <source>
        <dbReference type="Proteomes" id="UP000366872"/>
    </source>
</evidence>
<keyword evidence="2" id="KW-0732">Signal</keyword>
<keyword evidence="1" id="KW-1133">Transmembrane helix</keyword>
<protein>
    <recommendedName>
        <fullName evidence="5">PEP-CTERM protein-sorting domain-containing protein</fullName>
    </recommendedName>
</protein>
<feature type="transmembrane region" description="Helical" evidence="1">
    <location>
        <begin position="236"/>
        <end position="255"/>
    </location>
</feature>
<evidence type="ECO:0000256" key="2">
    <source>
        <dbReference type="SAM" id="SignalP"/>
    </source>
</evidence>
<dbReference type="InterPro" id="IPR013424">
    <property type="entry name" value="Ice-binding_C"/>
</dbReference>
<name>A0A6C2U7M7_PONDE</name>
<keyword evidence="4" id="KW-1185">Reference proteome</keyword>
<accession>A0A6C2U7M7</accession>
<dbReference type="EMBL" id="CAAHFG010000002">
    <property type="protein sequence ID" value="VGO15434.1"/>
    <property type="molecule type" value="Genomic_DNA"/>
</dbReference>